<dbReference type="eggNOG" id="COG0436">
    <property type="taxonomic scope" value="Bacteria"/>
</dbReference>
<dbReference type="Gene3D" id="3.90.1150.10">
    <property type="entry name" value="Aspartate Aminotransferase, domain 1"/>
    <property type="match status" value="1"/>
</dbReference>
<dbReference type="InterPro" id="IPR015424">
    <property type="entry name" value="PyrdxlP-dep_Trfase"/>
</dbReference>
<feature type="domain" description="Aminotransferase class I/classII large" evidence="7">
    <location>
        <begin position="28"/>
        <end position="377"/>
    </location>
</feature>
<dbReference type="Pfam" id="PF00155">
    <property type="entry name" value="Aminotran_1_2"/>
    <property type="match status" value="1"/>
</dbReference>
<evidence type="ECO:0000256" key="3">
    <source>
        <dbReference type="ARBA" id="ARBA00022576"/>
    </source>
</evidence>
<name>F5YKL2_TREPZ</name>
<dbReference type="Proteomes" id="UP000009223">
    <property type="component" value="Chromosome"/>
</dbReference>
<protein>
    <recommendedName>
        <fullName evidence="6">Aminotransferase</fullName>
        <ecNumber evidence="6">2.6.1.-</ecNumber>
    </recommendedName>
</protein>
<dbReference type="PANTHER" id="PTHR43807">
    <property type="entry name" value="FI04487P"/>
    <property type="match status" value="1"/>
</dbReference>
<dbReference type="Gene3D" id="3.40.640.10">
    <property type="entry name" value="Type I PLP-dependent aspartate aminotransferase-like (Major domain)"/>
    <property type="match status" value="1"/>
</dbReference>
<dbReference type="InterPro" id="IPR015422">
    <property type="entry name" value="PyrdxlP-dep_Trfase_small"/>
</dbReference>
<keyword evidence="5" id="KW-0663">Pyridoxal phosphate</keyword>
<dbReference type="CDD" id="cd00609">
    <property type="entry name" value="AAT_like"/>
    <property type="match status" value="1"/>
</dbReference>
<comment type="cofactor">
    <cofactor evidence="1 6">
        <name>pyridoxal 5'-phosphate</name>
        <dbReference type="ChEBI" id="CHEBI:597326"/>
    </cofactor>
</comment>
<evidence type="ECO:0000259" key="7">
    <source>
        <dbReference type="Pfam" id="PF00155"/>
    </source>
</evidence>
<dbReference type="EC" id="2.6.1.-" evidence="6"/>
<organism evidence="8 9">
    <name type="scientific">Treponema primitia (strain ATCC BAA-887 / DSM 12427 / ZAS-2)</name>
    <dbReference type="NCBI Taxonomy" id="545694"/>
    <lineage>
        <taxon>Bacteria</taxon>
        <taxon>Pseudomonadati</taxon>
        <taxon>Spirochaetota</taxon>
        <taxon>Spirochaetia</taxon>
        <taxon>Spirochaetales</taxon>
        <taxon>Treponemataceae</taxon>
        <taxon>Treponema</taxon>
    </lineage>
</organism>
<sequence>MRPLSDRTKGFTDSVIRRMTRISMQYNALNLSQGFPDFDPPKEITDRLAAIAGTGPHQYSVTWGAQNFREALAEKQSRYMGRSIDPNTEIVTTCGSTEAMMAAMMTVTNPGDKVIIFSPFYENYGADVILSGAEPVYVPLCPPEFRFDPNELEAAFKQNPKALILCNPSNPTGKVFTREELRIIADLAKKYDAYVITDEVYEHIIYAPNEHIYISSLPGMEERTLSCSSLSKTYSITGWRLGYIIASPEIIDTAKKVHDFLTVGAAAPLQEAVVPALRFGEDYYRHLQEEYTERRDIFVNGLDDLKLPHTNPEGAYYILLDISEYGYESDVSFCEDLARKVGLGAVPGSSFFREPVSHLIRLHFAKKKETLLDALNRLEAMRLKMKNRMQP</sequence>
<reference evidence="8 9" key="2">
    <citation type="journal article" date="2011" name="ISME J.">
        <title>RNA-seq reveals cooperative metabolic interactions between two termite-gut spirochete species in co-culture.</title>
        <authorList>
            <person name="Rosenthal A.Z."/>
            <person name="Matson E.G."/>
            <person name="Eldar A."/>
            <person name="Leadbetter J.R."/>
        </authorList>
    </citation>
    <scope>NUCLEOTIDE SEQUENCE [LARGE SCALE GENOMIC DNA]</scope>
    <source>
        <strain evidence="9">ATCC BAA-887 / DSM 12427 / ZAS-2</strain>
    </source>
</reference>
<dbReference type="PROSITE" id="PS00105">
    <property type="entry name" value="AA_TRANSFER_CLASS_1"/>
    <property type="match status" value="1"/>
</dbReference>
<evidence type="ECO:0000313" key="9">
    <source>
        <dbReference type="Proteomes" id="UP000009223"/>
    </source>
</evidence>
<dbReference type="PRINTS" id="PR00753">
    <property type="entry name" value="ACCSYNTHASE"/>
</dbReference>
<dbReference type="HOGENOM" id="CLU_017584_4_0_12"/>
<dbReference type="InterPro" id="IPR015421">
    <property type="entry name" value="PyrdxlP-dep_Trfase_major"/>
</dbReference>
<comment type="similarity">
    <text evidence="2 6">Belongs to the class-I pyridoxal-phosphate-dependent aminotransferase family.</text>
</comment>
<dbReference type="InterPro" id="IPR051326">
    <property type="entry name" value="Kynurenine-oxoglutarate_AT"/>
</dbReference>
<dbReference type="EMBL" id="CP001843">
    <property type="protein sequence ID" value="AEF86293.1"/>
    <property type="molecule type" value="Genomic_DNA"/>
</dbReference>
<dbReference type="SUPFAM" id="SSF53383">
    <property type="entry name" value="PLP-dependent transferases"/>
    <property type="match status" value="1"/>
</dbReference>
<keyword evidence="9" id="KW-1185">Reference proteome</keyword>
<evidence type="ECO:0000256" key="5">
    <source>
        <dbReference type="ARBA" id="ARBA00022898"/>
    </source>
</evidence>
<keyword evidence="3 6" id="KW-0032">Aminotransferase</keyword>
<dbReference type="GO" id="GO:0030170">
    <property type="term" value="F:pyridoxal phosphate binding"/>
    <property type="evidence" value="ECO:0007669"/>
    <property type="project" value="InterPro"/>
</dbReference>
<dbReference type="STRING" id="545694.TREPR_0634"/>
<reference evidence="9" key="1">
    <citation type="submission" date="2009-12" db="EMBL/GenBank/DDBJ databases">
        <title>Complete sequence of Treponema primitia strain ZAS-2.</title>
        <authorList>
            <person name="Tetu S.G."/>
            <person name="Matson E."/>
            <person name="Ren Q."/>
            <person name="Seshadri R."/>
            <person name="Elbourne L."/>
            <person name="Hassan K.A."/>
            <person name="Durkin A."/>
            <person name="Radune D."/>
            <person name="Mohamoud Y."/>
            <person name="Shay R."/>
            <person name="Jin S."/>
            <person name="Zhang X."/>
            <person name="Lucey K."/>
            <person name="Ballor N.R."/>
            <person name="Ottesen E."/>
            <person name="Rosenthal R."/>
            <person name="Allen A."/>
            <person name="Leadbetter J.R."/>
            <person name="Paulsen I.T."/>
        </authorList>
    </citation>
    <scope>NUCLEOTIDE SEQUENCE [LARGE SCALE GENOMIC DNA]</scope>
    <source>
        <strain evidence="9">ATCC BAA-887 / DSM 12427 / ZAS-2</strain>
    </source>
</reference>
<accession>F5YKL2</accession>
<dbReference type="GO" id="GO:0016212">
    <property type="term" value="F:kynurenine-oxoglutarate transaminase activity"/>
    <property type="evidence" value="ECO:0007669"/>
    <property type="project" value="TreeGrafter"/>
</dbReference>
<dbReference type="InterPro" id="IPR004839">
    <property type="entry name" value="Aminotransferase_I/II_large"/>
</dbReference>
<evidence type="ECO:0000256" key="2">
    <source>
        <dbReference type="ARBA" id="ARBA00007441"/>
    </source>
</evidence>
<dbReference type="GO" id="GO:0005737">
    <property type="term" value="C:cytoplasm"/>
    <property type="evidence" value="ECO:0007669"/>
    <property type="project" value="TreeGrafter"/>
</dbReference>
<dbReference type="PANTHER" id="PTHR43807:SF20">
    <property type="entry name" value="FI04487P"/>
    <property type="match status" value="1"/>
</dbReference>
<dbReference type="InterPro" id="IPR004838">
    <property type="entry name" value="NHTrfase_class1_PyrdxlP-BS"/>
</dbReference>
<evidence type="ECO:0000256" key="6">
    <source>
        <dbReference type="RuleBase" id="RU000481"/>
    </source>
</evidence>
<evidence type="ECO:0000256" key="4">
    <source>
        <dbReference type="ARBA" id="ARBA00022679"/>
    </source>
</evidence>
<dbReference type="AlphaFoldDB" id="F5YKL2"/>
<keyword evidence="4 6" id="KW-0808">Transferase</keyword>
<dbReference type="OrthoDB" id="367386at2"/>
<dbReference type="FunFam" id="3.40.640.10:FF:000033">
    <property type="entry name" value="Aspartate aminotransferase"/>
    <property type="match status" value="1"/>
</dbReference>
<evidence type="ECO:0000256" key="1">
    <source>
        <dbReference type="ARBA" id="ARBA00001933"/>
    </source>
</evidence>
<dbReference type="RefSeq" id="WP_015709394.1">
    <property type="nucleotide sequence ID" value="NC_015578.1"/>
</dbReference>
<dbReference type="KEGG" id="tpi:TREPR_0634"/>
<gene>
    <name evidence="8" type="ordered locus">TREPR_0634</name>
</gene>
<evidence type="ECO:0000313" key="8">
    <source>
        <dbReference type="EMBL" id="AEF86293.1"/>
    </source>
</evidence>
<proteinExistence type="inferred from homology"/>